<dbReference type="Proteomes" id="UP001293254">
    <property type="component" value="Unassembled WGS sequence"/>
</dbReference>
<evidence type="ECO:0000313" key="9">
    <source>
        <dbReference type="EMBL" id="KAK4431696.1"/>
    </source>
</evidence>
<evidence type="ECO:0000256" key="5">
    <source>
        <dbReference type="ARBA" id="ARBA00023163"/>
    </source>
</evidence>
<comment type="caution">
    <text evidence="9">The sequence shown here is derived from an EMBL/GenBank/DDBJ whole genome shotgun (WGS) entry which is preliminary data.</text>
</comment>
<feature type="compositionally biased region" description="Acidic residues" evidence="7">
    <location>
        <begin position="102"/>
        <end position="111"/>
    </location>
</feature>
<feature type="domain" description="AP2/ERF" evidence="8">
    <location>
        <begin position="141"/>
        <end position="199"/>
    </location>
</feature>
<reference evidence="9" key="2">
    <citation type="journal article" date="2024" name="Plant">
        <title>Genomic evolution and insights into agronomic trait innovations of Sesamum species.</title>
        <authorList>
            <person name="Miao H."/>
            <person name="Wang L."/>
            <person name="Qu L."/>
            <person name="Liu H."/>
            <person name="Sun Y."/>
            <person name="Le M."/>
            <person name="Wang Q."/>
            <person name="Wei S."/>
            <person name="Zheng Y."/>
            <person name="Lin W."/>
            <person name="Duan Y."/>
            <person name="Cao H."/>
            <person name="Xiong S."/>
            <person name="Wang X."/>
            <person name="Wei L."/>
            <person name="Li C."/>
            <person name="Ma Q."/>
            <person name="Ju M."/>
            <person name="Zhao R."/>
            <person name="Li G."/>
            <person name="Mu C."/>
            <person name="Tian Q."/>
            <person name="Mei H."/>
            <person name="Zhang T."/>
            <person name="Gao T."/>
            <person name="Zhang H."/>
        </authorList>
    </citation>
    <scope>NUCLEOTIDE SEQUENCE</scope>
    <source>
        <strain evidence="9">3651</strain>
    </source>
</reference>
<evidence type="ECO:0000256" key="2">
    <source>
        <dbReference type="ARBA" id="ARBA00022821"/>
    </source>
</evidence>
<name>A0AAE1YK26_9LAMI</name>
<protein>
    <submittedName>
        <fullName evidence="9">Ethylene-responsive transcription factor</fullName>
    </submittedName>
</protein>
<evidence type="ECO:0000256" key="3">
    <source>
        <dbReference type="ARBA" id="ARBA00023015"/>
    </source>
</evidence>
<accession>A0AAE1YK26</accession>
<organism evidence="9 10">
    <name type="scientific">Sesamum alatum</name>
    <dbReference type="NCBI Taxonomy" id="300844"/>
    <lineage>
        <taxon>Eukaryota</taxon>
        <taxon>Viridiplantae</taxon>
        <taxon>Streptophyta</taxon>
        <taxon>Embryophyta</taxon>
        <taxon>Tracheophyta</taxon>
        <taxon>Spermatophyta</taxon>
        <taxon>Magnoliopsida</taxon>
        <taxon>eudicotyledons</taxon>
        <taxon>Gunneridae</taxon>
        <taxon>Pentapetalae</taxon>
        <taxon>asterids</taxon>
        <taxon>lamiids</taxon>
        <taxon>Lamiales</taxon>
        <taxon>Pedaliaceae</taxon>
        <taxon>Sesamum</taxon>
    </lineage>
</organism>
<keyword evidence="2" id="KW-0611">Plant defense</keyword>
<dbReference type="PRINTS" id="PR00367">
    <property type="entry name" value="ETHRSPELEMNT"/>
</dbReference>
<dbReference type="GO" id="GO:0005634">
    <property type="term" value="C:nucleus"/>
    <property type="evidence" value="ECO:0007669"/>
    <property type="project" value="UniProtKB-SubCell"/>
</dbReference>
<dbReference type="AlphaFoldDB" id="A0AAE1YK26"/>
<dbReference type="PROSITE" id="PS51032">
    <property type="entry name" value="AP2_ERF"/>
    <property type="match status" value="1"/>
</dbReference>
<dbReference type="EMBL" id="JACGWO010000003">
    <property type="protein sequence ID" value="KAK4431696.1"/>
    <property type="molecule type" value="Genomic_DNA"/>
</dbReference>
<dbReference type="SMART" id="SM00380">
    <property type="entry name" value="AP2"/>
    <property type="match status" value="1"/>
</dbReference>
<evidence type="ECO:0000256" key="1">
    <source>
        <dbReference type="ARBA" id="ARBA00004123"/>
    </source>
</evidence>
<evidence type="ECO:0000256" key="6">
    <source>
        <dbReference type="ARBA" id="ARBA00023242"/>
    </source>
</evidence>
<dbReference type="InterPro" id="IPR036955">
    <property type="entry name" value="AP2/ERF_dom_sf"/>
</dbReference>
<comment type="subcellular location">
    <subcellularLocation>
        <location evidence="1">Nucleus</location>
    </subcellularLocation>
</comment>
<dbReference type="SUPFAM" id="SSF54171">
    <property type="entry name" value="DNA-binding domain"/>
    <property type="match status" value="1"/>
</dbReference>
<dbReference type="InterPro" id="IPR001471">
    <property type="entry name" value="AP2/ERF_dom"/>
</dbReference>
<dbReference type="PANTHER" id="PTHR31190:SF287">
    <property type="entry name" value="DEVELOPMENT RELATED ERF PROTEIN"/>
    <property type="match status" value="1"/>
</dbReference>
<dbReference type="GO" id="GO:0003700">
    <property type="term" value="F:DNA-binding transcription factor activity"/>
    <property type="evidence" value="ECO:0007669"/>
    <property type="project" value="InterPro"/>
</dbReference>
<keyword evidence="3" id="KW-0805">Transcription regulation</keyword>
<evidence type="ECO:0000256" key="7">
    <source>
        <dbReference type="SAM" id="MobiDB-lite"/>
    </source>
</evidence>
<keyword evidence="6" id="KW-0539">Nucleus</keyword>
<feature type="compositionally biased region" description="Low complexity" evidence="7">
    <location>
        <begin position="48"/>
        <end position="61"/>
    </location>
</feature>
<feature type="region of interest" description="Disordered" evidence="7">
    <location>
        <begin position="33"/>
        <end position="74"/>
    </location>
</feature>
<dbReference type="PANTHER" id="PTHR31190">
    <property type="entry name" value="DNA-BINDING DOMAIN"/>
    <property type="match status" value="1"/>
</dbReference>
<reference evidence="9" key="1">
    <citation type="submission" date="2020-06" db="EMBL/GenBank/DDBJ databases">
        <authorList>
            <person name="Li T."/>
            <person name="Hu X."/>
            <person name="Zhang T."/>
            <person name="Song X."/>
            <person name="Zhang H."/>
            <person name="Dai N."/>
            <person name="Sheng W."/>
            <person name="Hou X."/>
            <person name="Wei L."/>
        </authorList>
    </citation>
    <scope>NUCLEOTIDE SEQUENCE</scope>
    <source>
        <strain evidence="9">3651</strain>
        <tissue evidence="9">Leaf</tissue>
    </source>
</reference>
<dbReference type="Pfam" id="PF00847">
    <property type="entry name" value="AP2"/>
    <property type="match status" value="1"/>
</dbReference>
<keyword evidence="5" id="KW-0804">Transcription</keyword>
<dbReference type="GO" id="GO:0003677">
    <property type="term" value="F:DNA binding"/>
    <property type="evidence" value="ECO:0007669"/>
    <property type="project" value="UniProtKB-KW"/>
</dbReference>
<proteinExistence type="predicted"/>
<dbReference type="InterPro" id="IPR044808">
    <property type="entry name" value="ERF_plant"/>
</dbReference>
<keyword evidence="10" id="KW-1185">Reference proteome</keyword>
<dbReference type="GO" id="GO:0009873">
    <property type="term" value="P:ethylene-activated signaling pathway"/>
    <property type="evidence" value="ECO:0007669"/>
    <property type="project" value="InterPro"/>
</dbReference>
<keyword evidence="4" id="KW-0238">DNA-binding</keyword>
<gene>
    <name evidence="9" type="ORF">Salat_0931700</name>
</gene>
<evidence type="ECO:0000259" key="8">
    <source>
        <dbReference type="PROSITE" id="PS51032"/>
    </source>
</evidence>
<dbReference type="FunFam" id="3.30.730.10:FF:000001">
    <property type="entry name" value="Ethylene-responsive transcription factor 2"/>
    <property type="match status" value="1"/>
</dbReference>
<dbReference type="GO" id="GO:0006952">
    <property type="term" value="P:defense response"/>
    <property type="evidence" value="ECO:0007669"/>
    <property type="project" value="UniProtKB-KW"/>
</dbReference>
<feature type="region of interest" description="Disordered" evidence="7">
    <location>
        <begin position="94"/>
        <end position="124"/>
    </location>
</feature>
<feature type="region of interest" description="Disordered" evidence="7">
    <location>
        <begin position="198"/>
        <end position="229"/>
    </location>
</feature>
<evidence type="ECO:0000256" key="4">
    <source>
        <dbReference type="ARBA" id="ARBA00023125"/>
    </source>
</evidence>
<dbReference type="InterPro" id="IPR016177">
    <property type="entry name" value="DNA-bd_dom_sf"/>
</dbReference>
<dbReference type="CDD" id="cd00018">
    <property type="entry name" value="AP2"/>
    <property type="match status" value="1"/>
</dbReference>
<evidence type="ECO:0000313" key="10">
    <source>
        <dbReference type="Proteomes" id="UP001293254"/>
    </source>
</evidence>
<dbReference type="Gene3D" id="3.30.730.10">
    <property type="entry name" value="AP2/ERF domain"/>
    <property type="match status" value="1"/>
</dbReference>
<sequence length="229" mass="25474">MATPDECLTLDLIRQHLLEDFTSAESFLGNLNRHFPDVFSDSRPVGTSGEIASPSSGSESCSDPKQPHEYLPVSGYPDFQPDFFEVEMKPQISMNCSHSDNYDDPGPDDDTPPPPPEKPVKSDPECKMAFGSDPIARLGRRYRGVRRRPWGKYAAEIRDPIRKGSRVWLGTYDTPVDAARAYDCAAFKMRGSKAILNFPMDAGKYGPPASAGRRRRRENMSEDCANPSP</sequence>